<dbReference type="PROSITE" id="PS50850">
    <property type="entry name" value="MFS"/>
    <property type="match status" value="1"/>
</dbReference>
<feature type="transmembrane region" description="Helical" evidence="4">
    <location>
        <begin position="12"/>
        <end position="32"/>
    </location>
</feature>
<name>A0A1T5G9P6_9SPHN</name>
<dbReference type="SUPFAM" id="SSF103473">
    <property type="entry name" value="MFS general substrate transporter"/>
    <property type="match status" value="1"/>
</dbReference>
<dbReference type="AlphaFoldDB" id="A0A1T5G9P6"/>
<gene>
    <name evidence="6" type="ORF">SAMN06295937_10657</name>
</gene>
<reference evidence="7" key="1">
    <citation type="submission" date="2017-02" db="EMBL/GenBank/DDBJ databases">
        <authorList>
            <person name="Varghese N."/>
            <person name="Submissions S."/>
        </authorList>
    </citation>
    <scope>NUCLEOTIDE SEQUENCE [LARGE SCALE GENOMIC DNA]</scope>
    <source>
        <strain evidence="7">R11H</strain>
    </source>
</reference>
<evidence type="ECO:0000256" key="2">
    <source>
        <dbReference type="ARBA" id="ARBA00022989"/>
    </source>
</evidence>
<feature type="transmembrane region" description="Helical" evidence="4">
    <location>
        <begin position="52"/>
        <end position="71"/>
    </location>
</feature>
<evidence type="ECO:0000313" key="7">
    <source>
        <dbReference type="Proteomes" id="UP000190044"/>
    </source>
</evidence>
<dbReference type="PANTHER" id="PTHR11360">
    <property type="entry name" value="MONOCARBOXYLATE TRANSPORTER"/>
    <property type="match status" value="1"/>
</dbReference>
<dbReference type="GO" id="GO:0022857">
    <property type="term" value="F:transmembrane transporter activity"/>
    <property type="evidence" value="ECO:0007669"/>
    <property type="project" value="InterPro"/>
</dbReference>
<dbReference type="InterPro" id="IPR050327">
    <property type="entry name" value="Proton-linked_MCT"/>
</dbReference>
<feature type="transmembrane region" description="Helical" evidence="4">
    <location>
        <begin position="140"/>
        <end position="160"/>
    </location>
</feature>
<accession>A0A1T5G9P6</accession>
<evidence type="ECO:0000256" key="1">
    <source>
        <dbReference type="ARBA" id="ARBA00022692"/>
    </source>
</evidence>
<feature type="domain" description="Major facilitator superfamily (MFS) profile" evidence="5">
    <location>
        <begin position="13"/>
        <end position="262"/>
    </location>
</feature>
<keyword evidence="1 4" id="KW-0812">Transmembrane</keyword>
<dbReference type="InterPro" id="IPR011701">
    <property type="entry name" value="MFS"/>
</dbReference>
<dbReference type="Proteomes" id="UP000190044">
    <property type="component" value="Unassembled WGS sequence"/>
</dbReference>
<keyword evidence="7" id="KW-1185">Reference proteome</keyword>
<dbReference type="Gene3D" id="1.20.1250.20">
    <property type="entry name" value="MFS general substrate transporter like domains"/>
    <property type="match status" value="1"/>
</dbReference>
<dbReference type="RefSeq" id="WP_079640270.1">
    <property type="nucleotide sequence ID" value="NZ_FUYP01000065.1"/>
</dbReference>
<sequence length="262" mass="27286">MTTTTLVTRFYYGRVIVAFSAAMQIFSIGLLFYANGVALRPWMDTFGTGRGALSAVPFACTIAISILSPFAGPIFDRYPAPRLVALSLVALAAGLFGVSVAQSVPQLIAVHATLLTVGATGAGAFAAQTLTAKWFARRRGLALALAASGSGLGGLIMPPIMAVTIEAYGWRVTYGGIATFVLLVLVPLAYLLIRNPPAMLDPIEQVETATSGHGGSGGAALALTTITILRNPVFLVTTLGRRSVIAELGGVDPLRVSWICPH</sequence>
<feature type="transmembrane region" description="Helical" evidence="4">
    <location>
        <begin position="107"/>
        <end position="128"/>
    </location>
</feature>
<dbReference type="InterPro" id="IPR020846">
    <property type="entry name" value="MFS_dom"/>
</dbReference>
<proteinExistence type="predicted"/>
<keyword evidence="2 4" id="KW-1133">Transmembrane helix</keyword>
<evidence type="ECO:0000256" key="4">
    <source>
        <dbReference type="SAM" id="Phobius"/>
    </source>
</evidence>
<dbReference type="PANTHER" id="PTHR11360:SF284">
    <property type="entry name" value="EG:103B4.3 PROTEIN-RELATED"/>
    <property type="match status" value="1"/>
</dbReference>
<evidence type="ECO:0000259" key="5">
    <source>
        <dbReference type="PROSITE" id="PS50850"/>
    </source>
</evidence>
<evidence type="ECO:0000313" key="6">
    <source>
        <dbReference type="EMBL" id="SKC05180.1"/>
    </source>
</evidence>
<organism evidence="6 7">
    <name type="scientific">Sphingopyxis flava</name>
    <dbReference type="NCBI Taxonomy" id="1507287"/>
    <lineage>
        <taxon>Bacteria</taxon>
        <taxon>Pseudomonadati</taxon>
        <taxon>Pseudomonadota</taxon>
        <taxon>Alphaproteobacteria</taxon>
        <taxon>Sphingomonadales</taxon>
        <taxon>Sphingomonadaceae</taxon>
        <taxon>Sphingopyxis</taxon>
    </lineage>
</organism>
<evidence type="ECO:0000256" key="3">
    <source>
        <dbReference type="ARBA" id="ARBA00023136"/>
    </source>
</evidence>
<dbReference type="EMBL" id="FUYP01000065">
    <property type="protein sequence ID" value="SKC05180.1"/>
    <property type="molecule type" value="Genomic_DNA"/>
</dbReference>
<feature type="transmembrane region" description="Helical" evidence="4">
    <location>
        <begin position="172"/>
        <end position="193"/>
    </location>
</feature>
<dbReference type="InterPro" id="IPR036259">
    <property type="entry name" value="MFS_trans_sf"/>
</dbReference>
<protein>
    <submittedName>
        <fullName evidence="6">Major Facilitator Superfamily protein</fullName>
    </submittedName>
</protein>
<feature type="transmembrane region" description="Helical" evidence="4">
    <location>
        <begin position="83"/>
        <end position="101"/>
    </location>
</feature>
<dbReference type="OrthoDB" id="9796632at2"/>
<dbReference type="Pfam" id="PF07690">
    <property type="entry name" value="MFS_1"/>
    <property type="match status" value="1"/>
</dbReference>
<keyword evidence="3 4" id="KW-0472">Membrane</keyword>